<comment type="caution">
    <text evidence="10">The sequence shown here is derived from an EMBL/GenBank/DDBJ whole genome shotgun (WGS) entry which is preliminary data.</text>
</comment>
<organism evidence="10 11">
    <name type="scientific">Cloeon dipterum</name>
    <dbReference type="NCBI Taxonomy" id="197152"/>
    <lineage>
        <taxon>Eukaryota</taxon>
        <taxon>Metazoa</taxon>
        <taxon>Ecdysozoa</taxon>
        <taxon>Arthropoda</taxon>
        <taxon>Hexapoda</taxon>
        <taxon>Insecta</taxon>
        <taxon>Pterygota</taxon>
        <taxon>Palaeoptera</taxon>
        <taxon>Ephemeroptera</taxon>
        <taxon>Pisciforma</taxon>
        <taxon>Baetidae</taxon>
        <taxon>Cloeon</taxon>
    </lineage>
</organism>
<accession>A0A8S1CMD2</accession>
<name>A0A8S1CMD2_9INSE</name>
<dbReference type="EMBL" id="CADEPI010000044">
    <property type="protein sequence ID" value="CAB3369359.1"/>
    <property type="molecule type" value="Genomic_DNA"/>
</dbReference>
<dbReference type="GO" id="GO:0030234">
    <property type="term" value="F:enzyme regulator activity"/>
    <property type="evidence" value="ECO:0007669"/>
    <property type="project" value="TreeGrafter"/>
</dbReference>
<evidence type="ECO:0000313" key="10">
    <source>
        <dbReference type="EMBL" id="CAB3369359.1"/>
    </source>
</evidence>
<dbReference type="Pfam" id="PF05281">
    <property type="entry name" value="Secretogranin_V"/>
    <property type="match status" value="1"/>
</dbReference>
<gene>
    <name evidence="10" type="ORF">CLODIP_2_CD05707</name>
</gene>
<evidence type="ECO:0000256" key="7">
    <source>
        <dbReference type="ARBA" id="ARBA00023157"/>
    </source>
</evidence>
<comment type="similarity">
    <text evidence="2">Belongs to the 7B2 family.</text>
</comment>
<comment type="subcellular location">
    <subcellularLocation>
        <location evidence="1">Secreted</location>
    </subcellularLocation>
</comment>
<feature type="chain" id="PRO_5035736117" description="Neuroendocrine protein 7B2" evidence="9">
    <location>
        <begin position="19"/>
        <end position="260"/>
    </location>
</feature>
<dbReference type="GO" id="GO:0030141">
    <property type="term" value="C:secretory granule"/>
    <property type="evidence" value="ECO:0007669"/>
    <property type="project" value="InterPro"/>
</dbReference>
<evidence type="ECO:0000256" key="5">
    <source>
        <dbReference type="ARBA" id="ARBA00022525"/>
    </source>
</evidence>
<feature type="signal peptide" evidence="9">
    <location>
        <begin position="1"/>
        <end position="18"/>
    </location>
</feature>
<dbReference type="PANTHER" id="PTHR12738:SF0">
    <property type="entry name" value="NEUROENDOCRINE PROTEIN 7B2"/>
    <property type="match status" value="1"/>
</dbReference>
<dbReference type="AlphaFoldDB" id="A0A8S1CMD2"/>
<dbReference type="InterPro" id="IPR007945">
    <property type="entry name" value="Secretogranin_V"/>
</dbReference>
<keyword evidence="6 9" id="KW-0732">Signal</keyword>
<keyword evidence="11" id="KW-1185">Reference proteome</keyword>
<keyword evidence="5" id="KW-0964">Secreted</keyword>
<keyword evidence="4" id="KW-0813">Transport</keyword>
<sequence length="260" mass="28793">MASALIVALFVLIGKASSYNPHHLKHEPRITDALLREVMDQMAKDLTDSGSYGMQFPIGSRMDPDMDLQAQALKDLSSEDQLMGDYGPILGSLDQPAPSLRDQEFLQHSPLWGHQFMTGGAGEGKQRLKPDGTIKNQKQIKTDAVLPAYCNPPNPCPIGFTEGCLTEFENTASFSRNYQAAQDCMCDTEHMFDCSMESSVTRALSRDDHRLEQMVQKFKIDNDHKNMVAKKGAVNKDDGNPFLAGEKLPIAAKKGFDFGY</sequence>
<keyword evidence="7" id="KW-1015">Disulfide bond</keyword>
<dbReference type="PANTHER" id="PTHR12738">
    <property type="entry name" value="NEUROENDOCRINE PROTEIN 7B2"/>
    <property type="match status" value="1"/>
</dbReference>
<evidence type="ECO:0000256" key="3">
    <source>
        <dbReference type="ARBA" id="ARBA00019589"/>
    </source>
</evidence>
<evidence type="ECO:0000256" key="1">
    <source>
        <dbReference type="ARBA" id="ARBA00004613"/>
    </source>
</evidence>
<dbReference type="Proteomes" id="UP000494165">
    <property type="component" value="Unassembled WGS sequence"/>
</dbReference>
<evidence type="ECO:0000256" key="6">
    <source>
        <dbReference type="ARBA" id="ARBA00022729"/>
    </source>
</evidence>
<evidence type="ECO:0000256" key="9">
    <source>
        <dbReference type="SAM" id="SignalP"/>
    </source>
</evidence>
<dbReference type="GO" id="GO:0005576">
    <property type="term" value="C:extracellular region"/>
    <property type="evidence" value="ECO:0007669"/>
    <property type="project" value="UniProtKB-SubCell"/>
</dbReference>
<proteinExistence type="inferred from homology"/>
<evidence type="ECO:0000256" key="2">
    <source>
        <dbReference type="ARBA" id="ARBA00006348"/>
    </source>
</evidence>
<protein>
    <recommendedName>
        <fullName evidence="3">Neuroendocrine protein 7B2</fullName>
    </recommendedName>
</protein>
<evidence type="ECO:0000256" key="4">
    <source>
        <dbReference type="ARBA" id="ARBA00022448"/>
    </source>
</evidence>
<evidence type="ECO:0000256" key="8">
    <source>
        <dbReference type="ARBA" id="ARBA00023186"/>
    </source>
</evidence>
<keyword evidence="8" id="KW-0143">Chaperone</keyword>
<dbReference type="GO" id="GO:0007218">
    <property type="term" value="P:neuropeptide signaling pathway"/>
    <property type="evidence" value="ECO:0007669"/>
    <property type="project" value="InterPro"/>
</dbReference>
<evidence type="ECO:0000313" key="11">
    <source>
        <dbReference type="Proteomes" id="UP000494165"/>
    </source>
</evidence>
<reference evidence="10 11" key="1">
    <citation type="submission" date="2020-04" db="EMBL/GenBank/DDBJ databases">
        <authorList>
            <person name="Alioto T."/>
            <person name="Alioto T."/>
            <person name="Gomez Garrido J."/>
        </authorList>
    </citation>
    <scope>NUCLEOTIDE SEQUENCE [LARGE SCALE GENOMIC DNA]</scope>
</reference>
<dbReference type="OrthoDB" id="9922675at2759"/>
<dbReference type="GO" id="GO:0046883">
    <property type="term" value="P:regulation of hormone secretion"/>
    <property type="evidence" value="ECO:0007669"/>
    <property type="project" value="TreeGrafter"/>
</dbReference>